<evidence type="ECO:0000313" key="4">
    <source>
        <dbReference type="Proteomes" id="UP001189429"/>
    </source>
</evidence>
<dbReference type="Proteomes" id="UP001189429">
    <property type="component" value="Unassembled WGS sequence"/>
</dbReference>
<gene>
    <name evidence="3" type="ORF">PCOR1329_LOCUS26727</name>
</gene>
<feature type="compositionally biased region" description="Low complexity" evidence="1">
    <location>
        <begin position="70"/>
        <end position="87"/>
    </location>
</feature>
<proteinExistence type="predicted"/>
<keyword evidence="4" id="KW-1185">Reference proteome</keyword>
<name>A0ABN9S5T2_9DINO</name>
<dbReference type="InterPro" id="IPR006909">
    <property type="entry name" value="Rad21/Rec8_C_eu"/>
</dbReference>
<dbReference type="InterPro" id="IPR023093">
    <property type="entry name" value="ScpA-like_C"/>
</dbReference>
<dbReference type="Pfam" id="PF04824">
    <property type="entry name" value="Rad21_Rec8"/>
    <property type="match status" value="1"/>
</dbReference>
<sequence length="616" mass="63569">MRGVAAQLLAARYGAPGRARRYGQTAKGSAGKSTLLSVISVAGWVVSLSSDSDAMSSPPQVSMKGSSSMAETPARGAAAPPGCREPPCGGPRGVPLTPALAPQRPEAPLAPARDEARPAPPPPPCALQCRARACRKEVPPGEPTLQSTAKFGVRAGRERSGGGVQFGERDWAEHEPSRKRAPFFFCNASKGAFEGALGDAADPLGPAVEMPWMIPPAVDGDSDMMAPGPLELPPDDLEVVDLGGCDTPEPADDADVLPALDLDEASAGAGSAAVVLADPAGALLADAGAVGKKRRGRGYFLIDEQTEISKETYQGYVNDRSVITRKSMYDYTVYLPHNSPNLPNFTTTFTEMCQPLCEGLMWGTEVAEKRRKLMQASEAAETGGVSAGDLAEQCAAAADLAASVLATHAASSAAPAPAEPLEDAAGEAPPKAPQAPSAADAIAAFMADAPAEAAAPPSRKSDKPPVLTPLLIAGGPATPRGLVDGAAPASRPLLDGAPATPALTERQLVINAPASMGAVVTGGMDEEDQSGNAAARVGYSGRTEKMHRFLAREFSEAQSPALSYEAMCKVQGAGRRELIAGCFFELLVLKTNGVIGLSQDAPKGDIRISKAKQWTR</sequence>
<feature type="region of interest" description="Disordered" evidence="1">
    <location>
        <begin position="50"/>
        <end position="124"/>
    </location>
</feature>
<evidence type="ECO:0000259" key="2">
    <source>
        <dbReference type="Pfam" id="PF04824"/>
    </source>
</evidence>
<accession>A0ABN9S5T2</accession>
<comment type="caution">
    <text evidence="3">The sequence shown here is derived from an EMBL/GenBank/DDBJ whole genome shotgun (WGS) entry which is preliminary data.</text>
</comment>
<reference evidence="3" key="1">
    <citation type="submission" date="2023-10" db="EMBL/GenBank/DDBJ databases">
        <authorList>
            <person name="Chen Y."/>
            <person name="Shah S."/>
            <person name="Dougan E. K."/>
            <person name="Thang M."/>
            <person name="Chan C."/>
        </authorList>
    </citation>
    <scope>NUCLEOTIDE SEQUENCE [LARGE SCALE GENOMIC DNA]</scope>
</reference>
<dbReference type="Gene3D" id="1.10.10.580">
    <property type="entry name" value="Structural maintenance of chromosome 1. Chain E"/>
    <property type="match status" value="1"/>
</dbReference>
<organism evidence="3 4">
    <name type="scientific">Prorocentrum cordatum</name>
    <dbReference type="NCBI Taxonomy" id="2364126"/>
    <lineage>
        <taxon>Eukaryota</taxon>
        <taxon>Sar</taxon>
        <taxon>Alveolata</taxon>
        <taxon>Dinophyceae</taxon>
        <taxon>Prorocentrales</taxon>
        <taxon>Prorocentraceae</taxon>
        <taxon>Prorocentrum</taxon>
    </lineage>
</organism>
<dbReference type="PANTHER" id="PTHR12585:SF69">
    <property type="entry name" value="FI11703P"/>
    <property type="match status" value="1"/>
</dbReference>
<evidence type="ECO:0000256" key="1">
    <source>
        <dbReference type="SAM" id="MobiDB-lite"/>
    </source>
</evidence>
<feature type="compositionally biased region" description="Polar residues" evidence="1">
    <location>
        <begin position="58"/>
        <end position="69"/>
    </location>
</feature>
<dbReference type="InterPro" id="IPR039781">
    <property type="entry name" value="Rad21/Rec8-like"/>
</dbReference>
<evidence type="ECO:0000313" key="3">
    <source>
        <dbReference type="EMBL" id="CAK0827112.1"/>
    </source>
</evidence>
<protein>
    <recommendedName>
        <fullName evidence="2">Rad21/Rec8-like protein C-terminal eukaryotic domain-containing protein</fullName>
    </recommendedName>
</protein>
<feature type="region of interest" description="Disordered" evidence="1">
    <location>
        <begin position="450"/>
        <end position="469"/>
    </location>
</feature>
<feature type="domain" description="Rad21/Rec8-like protein C-terminal eukaryotic" evidence="2">
    <location>
        <begin position="576"/>
        <end position="609"/>
    </location>
</feature>
<dbReference type="PANTHER" id="PTHR12585">
    <property type="entry name" value="SCC1 / RAD21 FAMILY MEMBER"/>
    <property type="match status" value="1"/>
</dbReference>
<feature type="region of interest" description="Disordered" evidence="1">
    <location>
        <begin position="414"/>
        <end position="438"/>
    </location>
</feature>
<dbReference type="EMBL" id="CAUYUJ010009557">
    <property type="protein sequence ID" value="CAK0827112.1"/>
    <property type="molecule type" value="Genomic_DNA"/>
</dbReference>
<dbReference type="SUPFAM" id="SSF46785">
    <property type="entry name" value="Winged helix' DNA-binding domain"/>
    <property type="match status" value="1"/>
</dbReference>
<feature type="compositionally biased region" description="Low complexity" evidence="1">
    <location>
        <begin position="426"/>
        <end position="438"/>
    </location>
</feature>
<dbReference type="InterPro" id="IPR036390">
    <property type="entry name" value="WH_DNA-bd_sf"/>
</dbReference>